<dbReference type="Proteomes" id="UP000248326">
    <property type="component" value="Unassembled WGS sequence"/>
</dbReference>
<dbReference type="Gene3D" id="1.25.40.10">
    <property type="entry name" value="Tetratricopeptide repeat domain"/>
    <property type="match status" value="1"/>
</dbReference>
<reference evidence="1 2" key="1">
    <citation type="submission" date="2018-06" db="EMBL/GenBank/DDBJ databases">
        <title>Genomic Encyclopedia of Type Strains, Phase IV (KMG-IV): sequencing the most valuable type-strain genomes for metagenomic binning, comparative biology and taxonomic classification.</title>
        <authorList>
            <person name="Goeker M."/>
        </authorList>
    </citation>
    <scope>NUCLEOTIDE SEQUENCE [LARGE SCALE GENOMIC DNA]</scope>
    <source>
        <strain evidence="1 2">DSM 18048</strain>
    </source>
</reference>
<name>A0A318S5T7_9DEIO</name>
<evidence type="ECO:0000313" key="2">
    <source>
        <dbReference type="Proteomes" id="UP000248326"/>
    </source>
</evidence>
<dbReference type="SUPFAM" id="SSF48452">
    <property type="entry name" value="TPR-like"/>
    <property type="match status" value="2"/>
</dbReference>
<proteinExistence type="predicted"/>
<dbReference type="InterPro" id="IPR036388">
    <property type="entry name" value="WH-like_DNA-bd_sf"/>
</dbReference>
<keyword evidence="2" id="KW-1185">Reference proteome</keyword>
<accession>A0A318S5T7</accession>
<organism evidence="1 2">
    <name type="scientific">Deinococcus yavapaiensis KR-236</name>
    <dbReference type="NCBI Taxonomy" id="694435"/>
    <lineage>
        <taxon>Bacteria</taxon>
        <taxon>Thermotogati</taxon>
        <taxon>Deinococcota</taxon>
        <taxon>Deinococci</taxon>
        <taxon>Deinococcales</taxon>
        <taxon>Deinococcaceae</taxon>
        <taxon>Deinococcus</taxon>
    </lineage>
</organism>
<comment type="caution">
    <text evidence="1">The sequence shown here is derived from an EMBL/GenBank/DDBJ whole genome shotgun (WGS) entry which is preliminary data.</text>
</comment>
<gene>
    <name evidence="1" type="ORF">DES52_107183</name>
</gene>
<dbReference type="AlphaFoldDB" id="A0A318S5T7"/>
<dbReference type="EMBL" id="QJSX01000007">
    <property type="protein sequence ID" value="PYE53925.1"/>
    <property type="molecule type" value="Genomic_DNA"/>
</dbReference>
<evidence type="ECO:0000313" key="1">
    <source>
        <dbReference type="EMBL" id="PYE53925.1"/>
    </source>
</evidence>
<dbReference type="SUPFAM" id="SSF52540">
    <property type="entry name" value="P-loop containing nucleoside triphosphate hydrolases"/>
    <property type="match status" value="1"/>
</dbReference>
<dbReference type="Gene3D" id="1.10.10.10">
    <property type="entry name" value="Winged helix-like DNA-binding domain superfamily/Winged helix DNA-binding domain"/>
    <property type="match status" value="1"/>
</dbReference>
<protein>
    <recommendedName>
        <fullName evidence="3">Tetratricopeptide repeat protein</fullName>
    </recommendedName>
</protein>
<dbReference type="InterPro" id="IPR027417">
    <property type="entry name" value="P-loop_NTPase"/>
</dbReference>
<sequence length="1021" mass="111399">MRAGLAVGLWGEPGVGKTHLAQSLLSTTPCPSLSVQASNALEQVALALPPLKRPGSWLARSIERLGSREALTGSQLVEVLAAQLAHGAPLIVHVEDLHAASPEQRQLWQQVAARVKRTKGAGLLVTSRTPLPEEFESIRVQPLSRAASDALLEAEVRAELPVEARAWIYEQAGGNPLFTLEFFRFLARQGLLWNDGRRWHWRVPEQRVVPATVEALIEEVIAGATESSSLKTVLQAKAILGRDVAASRLAEVVGSSLDELRDATEHLTRAGLLLHGEFVHPLYAEVMARGVPAQQRQFLGRRAIAAYQDDPQQAARFVKDAALEPGHALNLLKQAAQARGGTQANRWLVEAVDYASGSEQAALALEAATALKGSDLPTAIRLGELALELNPHDVPTIDLLAGIFASRKEQDKLDRVLAQLPESEHGERGLWRQIRLSSIVGDDEAVVDLVRQHPSLLGASPETCYDIAWSLLNVGRVEEAEQFARRAQQHPALTDRIRGALIYLQGIIHASGADNKNAEICFRQSLAIFRTLELTHNVVTGLHAHAVVLQDLGEYGESLAELQEAAALSLQRGHIVQFAEANLAIADHLVWQGEYEQAESLYLDSLGVLERRKPHGFLIDCLNALAELHLTLETALHVTLARKYASEALQVSKALNHSGGAASATRALAVTLLLDRQLSRAWERADEAMKMATSSGRPRQLRAAYQVKARIARALGHQDLARQSLEEAERLAAEIAEPLPLHVIQLERCALDRDLEGARTHAEWFEQRGLKHGVFLAHRYFPELAGGTTSGGAVPAASTAAFHIEVLGPMRLTVGPQTFPVRGRKRQELLATLLEARLSGRLEVARLSLTESLYADQTELQAGKLLADLVYQVREQLGAGLITTTVDGYALGAAVSSDAEVFLAHGDTRLWRGAAFSGLSLESRSEAAREALLLALQHRLEAQLTNDPAEVVRAAQLLLDADPYDLKALELSLRAQGILGKPKGQKRTYEWARSRLLEVGERLPETWADFLARSDAERTPT</sequence>
<dbReference type="InterPro" id="IPR011990">
    <property type="entry name" value="TPR-like_helical_dom_sf"/>
</dbReference>
<evidence type="ECO:0008006" key="3">
    <source>
        <dbReference type="Google" id="ProtNLM"/>
    </source>
</evidence>